<dbReference type="Gene3D" id="3.30.565.10">
    <property type="entry name" value="Histidine kinase-like ATPase, C-terminal domain"/>
    <property type="match status" value="1"/>
</dbReference>
<reference evidence="3" key="1">
    <citation type="journal article" date="2021" name="PeerJ">
        <title>Extensive microbial diversity within the chicken gut microbiome revealed by metagenomics and culture.</title>
        <authorList>
            <person name="Gilroy R."/>
            <person name="Ravi A."/>
            <person name="Getino M."/>
            <person name="Pursley I."/>
            <person name="Horton D.L."/>
            <person name="Alikhan N.F."/>
            <person name="Baker D."/>
            <person name="Gharbi K."/>
            <person name="Hall N."/>
            <person name="Watson M."/>
            <person name="Adriaenssens E.M."/>
            <person name="Foster-Nyarko E."/>
            <person name="Jarju S."/>
            <person name="Secka A."/>
            <person name="Antonio M."/>
            <person name="Oren A."/>
            <person name="Chaudhuri R.R."/>
            <person name="La Ragione R."/>
            <person name="Hildebrand F."/>
            <person name="Pallen M.J."/>
        </authorList>
    </citation>
    <scope>NUCLEOTIDE SEQUENCE</scope>
    <source>
        <strain evidence="3">12435</strain>
    </source>
</reference>
<evidence type="ECO:0000259" key="2">
    <source>
        <dbReference type="Pfam" id="PF14501"/>
    </source>
</evidence>
<protein>
    <submittedName>
        <fullName evidence="3">ATP-binding protein</fullName>
    </submittedName>
</protein>
<feature type="transmembrane region" description="Helical" evidence="1">
    <location>
        <begin position="101"/>
        <end position="118"/>
    </location>
</feature>
<evidence type="ECO:0000313" key="4">
    <source>
        <dbReference type="Proteomes" id="UP000823990"/>
    </source>
</evidence>
<name>A0A9D1TRN1_9FIRM</name>
<dbReference type="InterPro" id="IPR036890">
    <property type="entry name" value="HATPase_C_sf"/>
</dbReference>
<dbReference type="GO" id="GO:0005524">
    <property type="term" value="F:ATP binding"/>
    <property type="evidence" value="ECO:0007669"/>
    <property type="project" value="UniProtKB-KW"/>
</dbReference>
<proteinExistence type="predicted"/>
<keyword evidence="1" id="KW-0472">Membrane</keyword>
<dbReference type="Pfam" id="PF14501">
    <property type="entry name" value="HATPase_c_5"/>
    <property type="match status" value="1"/>
</dbReference>
<dbReference type="AlphaFoldDB" id="A0A9D1TRN1"/>
<dbReference type="Proteomes" id="UP000823990">
    <property type="component" value="Unassembled WGS sequence"/>
</dbReference>
<comment type="caution">
    <text evidence="3">The sequence shown here is derived from an EMBL/GenBank/DDBJ whole genome shotgun (WGS) entry which is preliminary data.</text>
</comment>
<feature type="domain" description="Sensor histidine kinase NatK-like C-terminal" evidence="2">
    <location>
        <begin position="339"/>
        <end position="442"/>
    </location>
</feature>
<accession>A0A9D1TRN1</accession>
<keyword evidence="3" id="KW-0067">ATP-binding</keyword>
<keyword evidence="1" id="KW-1133">Transmembrane helix</keyword>
<evidence type="ECO:0000313" key="3">
    <source>
        <dbReference type="EMBL" id="HIW02377.1"/>
    </source>
</evidence>
<feature type="transmembrane region" description="Helical" evidence="1">
    <location>
        <begin position="6"/>
        <end position="26"/>
    </location>
</feature>
<dbReference type="CDD" id="cd16935">
    <property type="entry name" value="HATPase_AgrC-ComD-like"/>
    <property type="match status" value="1"/>
</dbReference>
<sequence>MMVTNIFFYKILFAAEILIAEFLYSFRLKHSSAFLPKAVLSAAFTILVAAVFYVPFERTWYSTIVFLTIFGVTVPLLKLCFNEPWVNIIFCAIASYTTQHFAFELANLLLTLISWVNSPLFGMYASDSFTLFEFNKVSVFYSAIYIACFFATYVAAYYIFCKRIRRDADMRVRSLTLTLLIGAGLLCNIVLHSVIIYQPFDRTNVLVSCMYNMMVCILLLCGQFALLQNKELKTELDVVRQLLYGKQERYEALKENIDIINMKCHDIRHQIREFSDRSAIGDDIVRDIQGAIKLYDGIMNTGNEALDVILTEKSMKAQAGGITLSVIADGKALSFLSDAEIYSLFGNAIDNAMEATGKISDPAKRFISINVQRTNGFVLVCVKNSYEGEIAFDRKGIPETTKENKLYHGYGIKSINYITEKHDGSMNLAAENGTFMISLLFPVPDAPSETRA</sequence>
<organism evidence="3 4">
    <name type="scientific">Candidatus Protoclostridium stercorigallinarum</name>
    <dbReference type="NCBI Taxonomy" id="2838741"/>
    <lineage>
        <taxon>Bacteria</taxon>
        <taxon>Bacillati</taxon>
        <taxon>Bacillota</taxon>
        <taxon>Clostridia</taxon>
        <taxon>Candidatus Protoclostridium</taxon>
    </lineage>
</organism>
<feature type="transmembrane region" description="Helical" evidence="1">
    <location>
        <begin position="172"/>
        <end position="197"/>
    </location>
</feature>
<keyword evidence="1" id="KW-0812">Transmembrane</keyword>
<feature type="transmembrane region" description="Helical" evidence="1">
    <location>
        <begin position="38"/>
        <end position="54"/>
    </location>
</feature>
<dbReference type="InterPro" id="IPR032834">
    <property type="entry name" value="NatK-like_C"/>
</dbReference>
<dbReference type="EMBL" id="DXHS01000059">
    <property type="protein sequence ID" value="HIW02377.1"/>
    <property type="molecule type" value="Genomic_DNA"/>
</dbReference>
<gene>
    <name evidence="3" type="ORF">H9892_03475</name>
</gene>
<evidence type="ECO:0000256" key="1">
    <source>
        <dbReference type="SAM" id="Phobius"/>
    </source>
</evidence>
<dbReference type="SUPFAM" id="SSF55874">
    <property type="entry name" value="ATPase domain of HSP90 chaperone/DNA topoisomerase II/histidine kinase"/>
    <property type="match status" value="1"/>
</dbReference>
<feature type="transmembrane region" description="Helical" evidence="1">
    <location>
        <begin position="203"/>
        <end position="227"/>
    </location>
</feature>
<reference evidence="3" key="2">
    <citation type="submission" date="2021-04" db="EMBL/GenBank/DDBJ databases">
        <authorList>
            <person name="Gilroy R."/>
        </authorList>
    </citation>
    <scope>NUCLEOTIDE SEQUENCE</scope>
    <source>
        <strain evidence="3">12435</strain>
    </source>
</reference>
<feature type="transmembrane region" description="Helical" evidence="1">
    <location>
        <begin position="138"/>
        <end position="160"/>
    </location>
</feature>
<keyword evidence="3" id="KW-0547">Nucleotide-binding</keyword>
<feature type="transmembrane region" description="Helical" evidence="1">
    <location>
        <begin position="60"/>
        <end position="81"/>
    </location>
</feature>